<feature type="non-terminal residue" evidence="1">
    <location>
        <position position="1"/>
    </location>
</feature>
<proteinExistence type="predicted"/>
<dbReference type="EMBL" id="UINC01100828">
    <property type="protein sequence ID" value="SVC61185.1"/>
    <property type="molecule type" value="Genomic_DNA"/>
</dbReference>
<dbReference type="AlphaFoldDB" id="A0A382NLK2"/>
<sequence>VATHSIMLDFDRGSPTKEELLEMQQKWQYDSYVYSSQNHMKPKVKSSGKIEPACDRLRVLIPLLEPITNEFDRAAFEQAVIKHYTRDGEVMIDKTFMGKTRYFAHGTTDVSNYVDNRGGMN</sequence>
<protein>
    <submittedName>
        <fullName evidence="1">Uncharacterized protein</fullName>
    </submittedName>
</protein>
<accession>A0A382NLK2</accession>
<evidence type="ECO:0000313" key="1">
    <source>
        <dbReference type="EMBL" id="SVC61185.1"/>
    </source>
</evidence>
<reference evidence="1" key="1">
    <citation type="submission" date="2018-05" db="EMBL/GenBank/DDBJ databases">
        <authorList>
            <person name="Lanie J.A."/>
            <person name="Ng W.-L."/>
            <person name="Kazmierczak K.M."/>
            <person name="Andrzejewski T.M."/>
            <person name="Davidsen T.M."/>
            <person name="Wayne K.J."/>
            <person name="Tettelin H."/>
            <person name="Glass J.I."/>
            <person name="Rusch D."/>
            <person name="Podicherti R."/>
            <person name="Tsui H.-C.T."/>
            <person name="Winkler M.E."/>
        </authorList>
    </citation>
    <scope>NUCLEOTIDE SEQUENCE</scope>
</reference>
<organism evidence="1">
    <name type="scientific">marine metagenome</name>
    <dbReference type="NCBI Taxonomy" id="408172"/>
    <lineage>
        <taxon>unclassified sequences</taxon>
        <taxon>metagenomes</taxon>
        <taxon>ecological metagenomes</taxon>
    </lineage>
</organism>
<name>A0A382NLK2_9ZZZZ</name>
<gene>
    <name evidence="1" type="ORF">METZ01_LOCUS314039</name>
</gene>